<sequence>MTLENSARVLTWRFACGRLLWLGSSRDASHVAYMIVRFMLAAVVVVVRGDVSKDVDLLVLRHENAVLRRQIKRARYEPADRMWLAALARMIPRRRWAQVFGVTPDTLLRWHRRLAARRWTYPSRARAGRPQTRASITRLVVAMARRILGGDTGGSRANSLGWATRSPIRPCGRS</sequence>
<reference evidence="1" key="1">
    <citation type="submission" date="2021-01" db="EMBL/GenBank/DDBJ databases">
        <title>Whole genome shotgun sequence of Planotetraspora silvatica NBRC 100141.</title>
        <authorList>
            <person name="Komaki H."/>
            <person name="Tamura T."/>
        </authorList>
    </citation>
    <scope>NUCLEOTIDE SEQUENCE</scope>
    <source>
        <strain evidence="1">NBRC 100141</strain>
    </source>
</reference>
<evidence type="ECO:0000313" key="2">
    <source>
        <dbReference type="Proteomes" id="UP000644610"/>
    </source>
</evidence>
<dbReference type="EMBL" id="BOOQ01000054">
    <property type="protein sequence ID" value="GII50597.1"/>
    <property type="molecule type" value="Genomic_DNA"/>
</dbReference>
<accession>A0A8J3USN5</accession>
<name>A0A8J3USN5_9ACTN</name>
<comment type="caution">
    <text evidence="1">The sequence shown here is derived from an EMBL/GenBank/DDBJ whole genome shotgun (WGS) entry which is preliminary data.</text>
</comment>
<keyword evidence="2" id="KW-1185">Reference proteome</keyword>
<dbReference type="AlphaFoldDB" id="A0A8J3USN5"/>
<dbReference type="Proteomes" id="UP000644610">
    <property type="component" value="Unassembled WGS sequence"/>
</dbReference>
<evidence type="ECO:0000313" key="1">
    <source>
        <dbReference type="EMBL" id="GII50597.1"/>
    </source>
</evidence>
<proteinExistence type="predicted"/>
<protein>
    <submittedName>
        <fullName evidence="1">Uncharacterized protein</fullName>
    </submittedName>
</protein>
<organism evidence="1 2">
    <name type="scientific">Planotetraspora silvatica</name>
    <dbReference type="NCBI Taxonomy" id="234614"/>
    <lineage>
        <taxon>Bacteria</taxon>
        <taxon>Bacillati</taxon>
        <taxon>Actinomycetota</taxon>
        <taxon>Actinomycetes</taxon>
        <taxon>Streptosporangiales</taxon>
        <taxon>Streptosporangiaceae</taxon>
        <taxon>Planotetraspora</taxon>
    </lineage>
</organism>
<gene>
    <name evidence="1" type="ORF">Psi02_70210</name>
</gene>